<evidence type="ECO:0000313" key="2">
    <source>
        <dbReference type="EMBL" id="JAD50553.1"/>
    </source>
</evidence>
<reference evidence="2" key="1">
    <citation type="submission" date="2014-09" db="EMBL/GenBank/DDBJ databases">
        <authorList>
            <person name="Magalhaes I.L.F."/>
            <person name="Oliveira U."/>
            <person name="Santos F.R."/>
            <person name="Vidigal T.H.D.A."/>
            <person name="Brescovit A.D."/>
            <person name="Santos A.J."/>
        </authorList>
    </citation>
    <scope>NUCLEOTIDE SEQUENCE</scope>
    <source>
        <tissue evidence="2">Shoot tissue taken approximately 20 cm above the soil surface</tissue>
    </source>
</reference>
<feature type="region of interest" description="Disordered" evidence="1">
    <location>
        <begin position="1"/>
        <end position="34"/>
    </location>
</feature>
<accession>A0A0A9AL22</accession>
<name>A0A0A9AL22_ARUDO</name>
<organism evidence="2">
    <name type="scientific">Arundo donax</name>
    <name type="common">Giant reed</name>
    <name type="synonym">Donax arundinaceus</name>
    <dbReference type="NCBI Taxonomy" id="35708"/>
    <lineage>
        <taxon>Eukaryota</taxon>
        <taxon>Viridiplantae</taxon>
        <taxon>Streptophyta</taxon>
        <taxon>Embryophyta</taxon>
        <taxon>Tracheophyta</taxon>
        <taxon>Spermatophyta</taxon>
        <taxon>Magnoliopsida</taxon>
        <taxon>Liliopsida</taxon>
        <taxon>Poales</taxon>
        <taxon>Poaceae</taxon>
        <taxon>PACMAD clade</taxon>
        <taxon>Arundinoideae</taxon>
        <taxon>Arundineae</taxon>
        <taxon>Arundo</taxon>
    </lineage>
</organism>
<dbReference type="EMBL" id="GBRH01247342">
    <property type="protein sequence ID" value="JAD50553.1"/>
    <property type="molecule type" value="Transcribed_RNA"/>
</dbReference>
<proteinExistence type="predicted"/>
<dbReference type="AlphaFoldDB" id="A0A0A9AL22"/>
<sequence>MVRSVKPGSGGGGSSQADTRGAPAVRGSPRRRAR</sequence>
<reference evidence="2" key="2">
    <citation type="journal article" date="2015" name="Data Brief">
        <title>Shoot transcriptome of the giant reed, Arundo donax.</title>
        <authorList>
            <person name="Barrero R.A."/>
            <person name="Guerrero F.D."/>
            <person name="Moolhuijzen P."/>
            <person name="Goolsby J.A."/>
            <person name="Tidwell J."/>
            <person name="Bellgard S.E."/>
            <person name="Bellgard M.I."/>
        </authorList>
    </citation>
    <scope>NUCLEOTIDE SEQUENCE</scope>
    <source>
        <tissue evidence="2">Shoot tissue taken approximately 20 cm above the soil surface</tissue>
    </source>
</reference>
<evidence type="ECO:0000256" key="1">
    <source>
        <dbReference type="SAM" id="MobiDB-lite"/>
    </source>
</evidence>
<protein>
    <submittedName>
        <fullName evidence="2">Uncharacterized protein</fullName>
    </submittedName>
</protein>